<gene>
    <name evidence="2" type="ORF">PTI45_04382</name>
</gene>
<protein>
    <submittedName>
        <fullName evidence="2">Subtilin biosynthesis protein SpaC</fullName>
    </submittedName>
</protein>
<dbReference type="SMART" id="SM01260">
    <property type="entry name" value="LANC_like"/>
    <property type="match status" value="1"/>
</dbReference>
<dbReference type="SUPFAM" id="SSF158745">
    <property type="entry name" value="LanC-like"/>
    <property type="match status" value="1"/>
</dbReference>
<dbReference type="Proteomes" id="UP000094578">
    <property type="component" value="Unassembled WGS sequence"/>
</dbReference>
<dbReference type="AlphaFoldDB" id="A0A1E3KYA2"/>
<organism evidence="2 3">
    <name type="scientific">Paenibacillus nuruki</name>
    <dbReference type="NCBI Taxonomy" id="1886670"/>
    <lineage>
        <taxon>Bacteria</taxon>
        <taxon>Bacillati</taxon>
        <taxon>Bacillota</taxon>
        <taxon>Bacilli</taxon>
        <taxon>Bacillales</taxon>
        <taxon>Paenibacillaceae</taxon>
        <taxon>Paenibacillus</taxon>
    </lineage>
</organism>
<keyword evidence="3" id="KW-1185">Reference proteome</keyword>
<evidence type="ECO:0000313" key="2">
    <source>
        <dbReference type="EMBL" id="ODP26542.1"/>
    </source>
</evidence>
<dbReference type="PATRIC" id="fig|1886670.3.peg.4413"/>
<dbReference type="STRING" id="1886670.PTI45_04382"/>
<dbReference type="Pfam" id="PF05147">
    <property type="entry name" value="LANC_like"/>
    <property type="match status" value="1"/>
</dbReference>
<feature type="binding site" evidence="1">
    <location>
        <position position="352"/>
    </location>
    <ligand>
        <name>Zn(2+)</name>
        <dbReference type="ChEBI" id="CHEBI:29105"/>
    </ligand>
</feature>
<dbReference type="InterPro" id="IPR033889">
    <property type="entry name" value="LanC"/>
</dbReference>
<dbReference type="EMBL" id="MDER01000086">
    <property type="protein sequence ID" value="ODP26542.1"/>
    <property type="molecule type" value="Genomic_DNA"/>
</dbReference>
<dbReference type="InterPro" id="IPR007822">
    <property type="entry name" value="LANC-like"/>
</dbReference>
<keyword evidence="1" id="KW-0862">Zinc</keyword>
<evidence type="ECO:0000256" key="1">
    <source>
        <dbReference type="PIRSR" id="PIRSR607822-1"/>
    </source>
</evidence>
<dbReference type="PRINTS" id="PR01953">
    <property type="entry name" value="SPACPROTEIN"/>
</dbReference>
<dbReference type="PRINTS" id="PR01950">
    <property type="entry name" value="LANCSUPER"/>
</dbReference>
<dbReference type="GO" id="GO:0046872">
    <property type="term" value="F:metal ion binding"/>
    <property type="evidence" value="ECO:0007669"/>
    <property type="project" value="UniProtKB-KW"/>
</dbReference>
<accession>A0A1E3KYA2</accession>
<dbReference type="Gene3D" id="1.50.10.20">
    <property type="match status" value="1"/>
</dbReference>
<dbReference type="RefSeq" id="WP_069329680.1">
    <property type="nucleotide sequence ID" value="NZ_MDER01000086.1"/>
</dbReference>
<name>A0A1E3KYA2_9BACL</name>
<keyword evidence="1" id="KW-0479">Metal-binding</keyword>
<evidence type="ECO:0000313" key="3">
    <source>
        <dbReference type="Proteomes" id="UP000094578"/>
    </source>
</evidence>
<dbReference type="InterPro" id="IPR020452">
    <property type="entry name" value="Subtilin_biosynthesis_SpaC"/>
</dbReference>
<reference evidence="2 3" key="1">
    <citation type="submission" date="2016-08" db="EMBL/GenBank/DDBJ databases">
        <title>Genome sequencing of Paenibacillus sp. TI45-13ar, isolated from Korean traditional nuruk.</title>
        <authorList>
            <person name="Kim S.-J."/>
        </authorList>
    </citation>
    <scope>NUCLEOTIDE SEQUENCE [LARGE SCALE GENOMIC DNA]</scope>
    <source>
        <strain evidence="2 3">TI45-13ar</strain>
    </source>
</reference>
<proteinExistence type="predicted"/>
<feature type="binding site" evidence="1">
    <location>
        <position position="306"/>
    </location>
    <ligand>
        <name>Zn(2+)</name>
        <dbReference type="ChEBI" id="CHEBI:29105"/>
    </ligand>
</feature>
<sequence length="444" mass="50292">MERSTVTEIQFDIVSTVKNIAIRMKQYDALLQVVNHPRQQLSLNGQHVNPWNPLTLSHGIPGVCMLYAELNAHFPEEGWDQLGHQYLSILVNEITEQGIQSSSMFSGAAGIGLTAICLSQNFQYYHKFIERIDDYLCTHVPLMITECQQRDAFISDYDVIEGLSGIANYLLLHPEEERIQQLQINVIDYLIQLSKDKEVKGIKVPGWYIPSAHQFTAQESELYPDGNFNLGLSHGISGPLLLLSKAWKQGIKREGQDQAIRKMADFLLQFASEEDHHLFWKGFISWKEFESGHASTEESFRRDAWCYGNPGIGLALWYAGNALEEPLYSDLAITNLKETVQDIHSIFSPTFCHGYAGILQILQTIDRQSSVPHFEAEISLLKNMITVFYDKQYLLGFHNYEHFQNSGLVPVDYVGLLDGATGVCLTLLGLELKQATPWDQAFSL</sequence>
<dbReference type="GO" id="GO:0031179">
    <property type="term" value="P:peptide modification"/>
    <property type="evidence" value="ECO:0007669"/>
    <property type="project" value="InterPro"/>
</dbReference>
<dbReference type="CDD" id="cd04793">
    <property type="entry name" value="LanC"/>
    <property type="match status" value="1"/>
</dbReference>
<feature type="binding site" evidence="1">
    <location>
        <position position="353"/>
    </location>
    <ligand>
        <name>Zn(2+)</name>
        <dbReference type="ChEBI" id="CHEBI:29105"/>
    </ligand>
</feature>
<comment type="caution">
    <text evidence="2">The sequence shown here is derived from an EMBL/GenBank/DDBJ whole genome shotgun (WGS) entry which is preliminary data.</text>
</comment>